<dbReference type="InterPro" id="IPR052381">
    <property type="entry name" value="AAA_domain_protein"/>
</dbReference>
<keyword evidence="2" id="KW-0067">ATP-binding</keyword>
<name>A0ABU8YU06_9CYAN</name>
<protein>
    <submittedName>
        <fullName evidence="3">AAA family ATPase</fullName>
    </submittedName>
</protein>
<evidence type="ECO:0000313" key="3">
    <source>
        <dbReference type="EMBL" id="MEK0187688.1"/>
    </source>
</evidence>
<evidence type="ECO:0000313" key="4">
    <source>
        <dbReference type="Proteomes" id="UP001384579"/>
    </source>
</evidence>
<sequence length="65" mass="7534">MTNFSDEFELLLRSRYPLIYIPTREEERVEVAIAQSAKKQGDRAVYTWDFVDGYQGNPNDTGFGK</sequence>
<organism evidence="3 4">
    <name type="scientific">Microcoleus anatoxicus PTRS2</name>
    <dbReference type="NCBI Taxonomy" id="2705321"/>
    <lineage>
        <taxon>Bacteria</taxon>
        <taxon>Bacillati</taxon>
        <taxon>Cyanobacteriota</taxon>
        <taxon>Cyanophyceae</taxon>
        <taxon>Oscillatoriophycideae</taxon>
        <taxon>Oscillatoriales</taxon>
        <taxon>Microcoleaceae</taxon>
        <taxon>Microcoleus</taxon>
        <taxon>Microcoleus anatoxicus</taxon>
    </lineage>
</organism>
<dbReference type="EMBL" id="JBBLXS010000411">
    <property type="protein sequence ID" value="MEK0187688.1"/>
    <property type="molecule type" value="Genomic_DNA"/>
</dbReference>
<keyword evidence="4" id="KW-1185">Reference proteome</keyword>
<dbReference type="Proteomes" id="UP001384579">
    <property type="component" value="Unassembled WGS sequence"/>
</dbReference>
<accession>A0ABU8YU06</accession>
<dbReference type="PANTHER" id="PTHR42960:SF1">
    <property type="entry name" value="YCF46 PROTEIN"/>
    <property type="match status" value="1"/>
</dbReference>
<proteinExistence type="predicted"/>
<dbReference type="PANTHER" id="PTHR42960">
    <property type="entry name" value="YCF46 PROTEIN"/>
    <property type="match status" value="1"/>
</dbReference>
<evidence type="ECO:0000256" key="1">
    <source>
        <dbReference type="ARBA" id="ARBA00022741"/>
    </source>
</evidence>
<keyword evidence="1" id="KW-0547">Nucleotide-binding</keyword>
<feature type="non-terminal residue" evidence="3">
    <location>
        <position position="65"/>
    </location>
</feature>
<comment type="caution">
    <text evidence="3">The sequence shown here is derived from an EMBL/GenBank/DDBJ whole genome shotgun (WGS) entry which is preliminary data.</text>
</comment>
<gene>
    <name evidence="3" type="ORF">WMG39_22960</name>
</gene>
<evidence type="ECO:0000256" key="2">
    <source>
        <dbReference type="ARBA" id="ARBA00022840"/>
    </source>
</evidence>
<reference evidence="3 4" key="1">
    <citation type="journal article" date="2020" name="Harmful Algae">
        <title>Molecular and morphological characterization of a novel dihydroanatoxin-a producing Microcoleus species (cyanobacteria) from the Russian River, California, USA.</title>
        <authorList>
            <person name="Conklin K.Y."/>
            <person name="Stancheva R."/>
            <person name="Otten T.G."/>
            <person name="Fadness R."/>
            <person name="Boyer G.L."/>
            <person name="Read B."/>
            <person name="Zhang X."/>
            <person name="Sheath R.G."/>
        </authorList>
    </citation>
    <scope>NUCLEOTIDE SEQUENCE [LARGE SCALE GENOMIC DNA]</scope>
    <source>
        <strain evidence="3 4">PTRS2</strain>
    </source>
</reference>